<sequence>MTRTFKVLAALLNYPTQEIAAAAPEFGPALAEEALIPDRQIRVLEKLADQLAERDLYDLQERYVQLFDRSRSLSLHLFEHVHGESRDRGQAMVDLKALYEAHGLEPAANELPDFLPLFLEFLSTQALDEARALLGEAVHVTDALADRLSKRDSIYASVFRALGSLADRNAALDASVETPASEDQSLEALDKAWEEEQVVFGPDPNAGCPVAKDMLADMAPPPPQHSGNGEPG</sequence>
<dbReference type="NCBIfam" id="TIGR00684">
    <property type="entry name" value="narJ"/>
    <property type="match status" value="1"/>
</dbReference>
<dbReference type="Gene3D" id="1.10.3480.10">
    <property type="entry name" value="TorD-like"/>
    <property type="match status" value="1"/>
</dbReference>
<dbReference type="PANTHER" id="PTHR43680:SF2">
    <property type="entry name" value="NITRATE REDUCTASE MOLYBDENUM COFACTOR ASSEMBLY CHAPERONE NARJ"/>
    <property type="match status" value="1"/>
</dbReference>
<protein>
    <submittedName>
        <fullName evidence="3">Nitrate reductase molybdenum cofactor assembly chaperone</fullName>
    </submittedName>
</protein>
<dbReference type="EMBL" id="JAZDRP010000003">
    <property type="protein sequence ID" value="MEE2525709.1"/>
    <property type="molecule type" value="Genomic_DNA"/>
</dbReference>
<proteinExistence type="predicted"/>
<dbReference type="InterPro" id="IPR036411">
    <property type="entry name" value="TorD-like_sf"/>
</dbReference>
<dbReference type="InterPro" id="IPR003765">
    <property type="entry name" value="NO3_reductase_chaperone_NarJ"/>
</dbReference>
<dbReference type="RefSeq" id="WP_330198373.1">
    <property type="nucleotide sequence ID" value="NZ_JAZDRP010000003.1"/>
</dbReference>
<dbReference type="InterPro" id="IPR020945">
    <property type="entry name" value="DMSO/NO3_reduct_chaperone"/>
</dbReference>
<evidence type="ECO:0000313" key="3">
    <source>
        <dbReference type="EMBL" id="MEE2525709.1"/>
    </source>
</evidence>
<evidence type="ECO:0000256" key="2">
    <source>
        <dbReference type="SAM" id="MobiDB-lite"/>
    </source>
</evidence>
<evidence type="ECO:0000256" key="1">
    <source>
        <dbReference type="ARBA" id="ARBA00023063"/>
    </source>
</evidence>
<name>A0ABU7LP72_9PROT</name>
<keyword evidence="4" id="KW-1185">Reference proteome</keyword>
<dbReference type="SUPFAM" id="SSF89155">
    <property type="entry name" value="TorD-like"/>
    <property type="match status" value="1"/>
</dbReference>
<accession>A0ABU7LP72</accession>
<gene>
    <name evidence="3" type="primary">narJ</name>
    <name evidence="3" type="ORF">V0U79_04970</name>
</gene>
<dbReference type="PANTHER" id="PTHR43680">
    <property type="entry name" value="NITRATE REDUCTASE MOLYBDENUM COFACTOR ASSEMBLY CHAPERONE"/>
    <property type="match status" value="1"/>
</dbReference>
<dbReference type="Pfam" id="PF02613">
    <property type="entry name" value="Nitrate_red_del"/>
    <property type="match status" value="1"/>
</dbReference>
<dbReference type="Proteomes" id="UP001354971">
    <property type="component" value="Unassembled WGS sequence"/>
</dbReference>
<organism evidence="3 4">
    <name type="scientific">Hyphobacterium lacteum</name>
    <dbReference type="NCBI Taxonomy" id="3116575"/>
    <lineage>
        <taxon>Bacteria</taxon>
        <taxon>Pseudomonadati</taxon>
        <taxon>Pseudomonadota</taxon>
        <taxon>Alphaproteobacteria</taxon>
        <taxon>Maricaulales</taxon>
        <taxon>Maricaulaceae</taxon>
        <taxon>Hyphobacterium</taxon>
    </lineage>
</organism>
<feature type="region of interest" description="Disordered" evidence="2">
    <location>
        <begin position="200"/>
        <end position="232"/>
    </location>
</feature>
<reference evidence="3 4" key="1">
    <citation type="submission" date="2024-01" db="EMBL/GenBank/DDBJ databases">
        <title>Hyphobacterium bacterium isolated from marine sediment.</title>
        <authorList>
            <person name="Zhao S."/>
        </authorList>
    </citation>
    <scope>NUCLEOTIDE SEQUENCE [LARGE SCALE GENOMIC DNA]</scope>
    <source>
        <strain evidence="4">HN65</strain>
    </source>
</reference>
<evidence type="ECO:0000313" key="4">
    <source>
        <dbReference type="Proteomes" id="UP001354971"/>
    </source>
</evidence>
<keyword evidence="1" id="KW-0534">Nitrate assimilation</keyword>
<comment type="caution">
    <text evidence="3">The sequence shown here is derived from an EMBL/GenBank/DDBJ whole genome shotgun (WGS) entry which is preliminary data.</text>
</comment>